<evidence type="ECO:0000256" key="2">
    <source>
        <dbReference type="ARBA" id="ARBA00004613"/>
    </source>
</evidence>
<dbReference type="PANTHER" id="PTHR30033:SF1">
    <property type="entry name" value="FLAGELLAR HOOK-ASSOCIATED PROTEIN 1"/>
    <property type="match status" value="1"/>
</dbReference>
<dbReference type="RefSeq" id="WP_386373288.1">
    <property type="nucleotide sequence ID" value="NZ_JBHUMP010000005.1"/>
</dbReference>
<dbReference type="Pfam" id="PF22638">
    <property type="entry name" value="FlgK_D1"/>
    <property type="match status" value="1"/>
</dbReference>
<dbReference type="EMBL" id="JBHUMP010000005">
    <property type="protein sequence ID" value="MFD2739554.1"/>
    <property type="molecule type" value="Genomic_DNA"/>
</dbReference>
<dbReference type="Pfam" id="PF06429">
    <property type="entry name" value="Flg_bbr_C"/>
    <property type="match status" value="1"/>
</dbReference>
<name>A0ABW5U3P3_9RHOB</name>
<dbReference type="InterPro" id="IPR010930">
    <property type="entry name" value="Flg_bb/hook_C_dom"/>
</dbReference>
<evidence type="ECO:0000256" key="3">
    <source>
        <dbReference type="ARBA" id="ARBA00009677"/>
    </source>
</evidence>
<evidence type="ECO:0000256" key="6">
    <source>
        <dbReference type="ARBA" id="ARBA00023143"/>
    </source>
</evidence>
<evidence type="ECO:0000313" key="9">
    <source>
        <dbReference type="EMBL" id="MFD2739554.1"/>
    </source>
</evidence>
<evidence type="ECO:0000256" key="4">
    <source>
        <dbReference type="ARBA" id="ARBA00016244"/>
    </source>
</evidence>
<gene>
    <name evidence="9" type="primary">flgK</name>
    <name evidence="9" type="ORF">ACFSUD_08245</name>
</gene>
<organism evidence="9 10">
    <name type="scientific">Sulfitobacter aestuarii</name>
    <dbReference type="NCBI Taxonomy" id="2161676"/>
    <lineage>
        <taxon>Bacteria</taxon>
        <taxon>Pseudomonadati</taxon>
        <taxon>Pseudomonadota</taxon>
        <taxon>Alphaproteobacteria</taxon>
        <taxon>Rhodobacterales</taxon>
        <taxon>Roseobacteraceae</taxon>
        <taxon>Sulfitobacter</taxon>
    </lineage>
</organism>
<protein>
    <recommendedName>
        <fullName evidence="4">Flagellar hook-associated protein 1</fullName>
    </recommendedName>
</protein>
<dbReference type="InterPro" id="IPR002371">
    <property type="entry name" value="FlgK"/>
</dbReference>
<keyword evidence="9" id="KW-0969">Cilium</keyword>
<dbReference type="SUPFAM" id="SSF64518">
    <property type="entry name" value="Phase 1 flagellin"/>
    <property type="match status" value="1"/>
</dbReference>
<evidence type="ECO:0000313" key="10">
    <source>
        <dbReference type="Proteomes" id="UP001597474"/>
    </source>
</evidence>
<dbReference type="NCBIfam" id="TIGR02492">
    <property type="entry name" value="flgK_ends"/>
    <property type="match status" value="1"/>
</dbReference>
<comment type="similarity">
    <text evidence="3">Belongs to the flagella basal body rod proteins family.</text>
</comment>
<sequence>MGISSAFNIARSGLGATALQADLVSRNIANADAPGHSRKSAQLVTGQSGEVRVAGVDRSVSTLLTRLDRGNAARLSAGVTLAEGIKAYTDYLGQPEEGISPAALLNGLNAAVASLSGMPGEAASQRAVVTAAHAMAGNLNHLSEVLSGVNAEVDYNLRYDISAANDTLNGIAALNKQILGTEQGSALQAEHRDRLDKLIDKVTEYLDVQVVSTADGSVNLYTGGGAELVIGTQVQDLAHDRATGRLRAGAVDITPGPGGRGVSGGTLAGLFALKSEVLPGFGAQLDALAGALVSGFETANPVAPGGQGLFTDAGNGFDPGALSGLAGRITVNAAVDPEQGGDATRLQSGGGAGALAPGDPARVFAMLDIFAQPVTVDSAGLGTGLDLGGLANALVTQQQGRRSAAEGEVLASRAAGDTIAASRANFQGVNIDDEMQKLLLIEQSYKANARVLSTVGEMMDTLLAAV</sequence>
<keyword evidence="10" id="KW-1185">Reference proteome</keyword>
<evidence type="ECO:0000259" key="7">
    <source>
        <dbReference type="Pfam" id="PF06429"/>
    </source>
</evidence>
<accession>A0ABW5U3P3</accession>
<keyword evidence="6" id="KW-0975">Bacterial flagellum</keyword>
<comment type="subcellular location">
    <subcellularLocation>
        <location evidence="1">Bacterial flagellum</location>
    </subcellularLocation>
    <subcellularLocation>
        <location evidence="2">Secreted</location>
    </subcellularLocation>
</comment>
<keyword evidence="9" id="KW-0966">Cell projection</keyword>
<feature type="domain" description="Flagellar hook-associated protein FlgK helical" evidence="8">
    <location>
        <begin position="92"/>
        <end position="299"/>
    </location>
</feature>
<evidence type="ECO:0000256" key="1">
    <source>
        <dbReference type="ARBA" id="ARBA00004365"/>
    </source>
</evidence>
<dbReference type="Proteomes" id="UP001597474">
    <property type="component" value="Unassembled WGS sequence"/>
</dbReference>
<dbReference type="InterPro" id="IPR053927">
    <property type="entry name" value="FlgK_helical"/>
</dbReference>
<keyword evidence="9" id="KW-0282">Flagellum</keyword>
<comment type="caution">
    <text evidence="9">The sequence shown here is derived from an EMBL/GenBank/DDBJ whole genome shotgun (WGS) entry which is preliminary data.</text>
</comment>
<evidence type="ECO:0000256" key="5">
    <source>
        <dbReference type="ARBA" id="ARBA00022525"/>
    </source>
</evidence>
<proteinExistence type="inferred from homology"/>
<dbReference type="PANTHER" id="PTHR30033">
    <property type="entry name" value="FLAGELLAR HOOK-ASSOCIATED PROTEIN 1"/>
    <property type="match status" value="1"/>
</dbReference>
<reference evidence="10" key="1">
    <citation type="journal article" date="2019" name="Int. J. Syst. Evol. Microbiol.">
        <title>The Global Catalogue of Microorganisms (GCM) 10K type strain sequencing project: providing services to taxonomists for standard genome sequencing and annotation.</title>
        <authorList>
            <consortium name="The Broad Institute Genomics Platform"/>
            <consortium name="The Broad Institute Genome Sequencing Center for Infectious Disease"/>
            <person name="Wu L."/>
            <person name="Ma J."/>
        </authorList>
    </citation>
    <scope>NUCLEOTIDE SEQUENCE [LARGE SCALE GENOMIC DNA]</scope>
    <source>
        <strain evidence="10">TISTR 2562</strain>
    </source>
</reference>
<feature type="domain" description="Flagellar basal-body/hook protein C-terminal" evidence="7">
    <location>
        <begin position="428"/>
        <end position="463"/>
    </location>
</feature>
<keyword evidence="5" id="KW-0964">Secreted</keyword>
<evidence type="ECO:0000259" key="8">
    <source>
        <dbReference type="Pfam" id="PF22638"/>
    </source>
</evidence>